<reference evidence="2 3" key="1">
    <citation type="submission" date="2020-08" db="EMBL/GenBank/DDBJ databases">
        <title>Cohnella phylogeny.</title>
        <authorList>
            <person name="Dunlap C."/>
        </authorList>
    </citation>
    <scope>NUCLEOTIDE SEQUENCE [LARGE SCALE GENOMIC DNA]</scope>
    <source>
        <strain evidence="2 3">DSM 103658</strain>
    </source>
</reference>
<dbReference type="Proteomes" id="UP000574133">
    <property type="component" value="Unassembled WGS sequence"/>
</dbReference>
<keyword evidence="1" id="KW-1133">Transmembrane helix</keyword>
<organism evidence="2 3">
    <name type="scientific">Cohnella lubricantis</name>
    <dbReference type="NCBI Taxonomy" id="2163172"/>
    <lineage>
        <taxon>Bacteria</taxon>
        <taxon>Bacillati</taxon>
        <taxon>Bacillota</taxon>
        <taxon>Bacilli</taxon>
        <taxon>Bacillales</taxon>
        <taxon>Paenibacillaceae</taxon>
        <taxon>Cohnella</taxon>
    </lineage>
</organism>
<name>A0A841TA36_9BACL</name>
<dbReference type="AlphaFoldDB" id="A0A841TA36"/>
<evidence type="ECO:0000313" key="3">
    <source>
        <dbReference type="Proteomes" id="UP000574133"/>
    </source>
</evidence>
<dbReference type="EMBL" id="JACJVN010000038">
    <property type="protein sequence ID" value="MBB6677832.1"/>
    <property type="molecule type" value="Genomic_DNA"/>
</dbReference>
<dbReference type="RefSeq" id="WP_185179110.1">
    <property type="nucleotide sequence ID" value="NZ_CBCSEP010000043.1"/>
</dbReference>
<feature type="transmembrane region" description="Helical" evidence="1">
    <location>
        <begin position="6"/>
        <end position="22"/>
    </location>
</feature>
<keyword evidence="1" id="KW-0472">Membrane</keyword>
<feature type="transmembrane region" description="Helical" evidence="1">
    <location>
        <begin position="29"/>
        <end position="49"/>
    </location>
</feature>
<keyword evidence="3" id="KW-1185">Reference proteome</keyword>
<comment type="caution">
    <text evidence="2">The sequence shown here is derived from an EMBL/GenBank/DDBJ whole genome shotgun (WGS) entry which is preliminary data.</text>
</comment>
<accession>A0A841TA36</accession>
<protein>
    <submittedName>
        <fullName evidence="2">Uncharacterized protein</fullName>
    </submittedName>
</protein>
<sequence length="80" mass="8973">MLIYAALVLGGIFALVAIYISEEEQLQDLMISIVVFSVFYCIIRINNSLLSNSTPIQIAILIAIAAYVVYLFKKNDISWN</sequence>
<evidence type="ECO:0000256" key="1">
    <source>
        <dbReference type="SAM" id="Phobius"/>
    </source>
</evidence>
<feature type="transmembrane region" description="Helical" evidence="1">
    <location>
        <begin position="55"/>
        <end position="72"/>
    </location>
</feature>
<keyword evidence="1" id="KW-0812">Transmembrane</keyword>
<proteinExistence type="predicted"/>
<gene>
    <name evidence="2" type="ORF">H4Q31_10900</name>
</gene>
<evidence type="ECO:0000313" key="2">
    <source>
        <dbReference type="EMBL" id="MBB6677832.1"/>
    </source>
</evidence>